<dbReference type="EMBL" id="JAGTTM010000001">
    <property type="protein sequence ID" value="MCC2028640.1"/>
    <property type="molecule type" value="Genomic_DNA"/>
</dbReference>
<dbReference type="InterPro" id="IPR029068">
    <property type="entry name" value="Glyas_Bleomycin-R_OHBP_Dase"/>
</dbReference>
<dbReference type="PROSITE" id="PS51819">
    <property type="entry name" value="VOC"/>
    <property type="match status" value="1"/>
</dbReference>
<reference evidence="2" key="1">
    <citation type="submission" date="2021-04" db="EMBL/GenBank/DDBJ databases">
        <title>Microbacterium tenobrionis sp. nov. and Microbacterium allomyrinae sp. nov., isolated from larvae of Tenobrio molitor and Allomyrina dichotoma, respectively.</title>
        <authorList>
            <person name="Lee S.D."/>
        </authorList>
    </citation>
    <scope>NUCLEOTIDE SEQUENCE</scope>
    <source>
        <strain evidence="2">YMB-B2</strain>
    </source>
</reference>
<dbReference type="Proteomes" id="UP001139289">
    <property type="component" value="Unassembled WGS sequence"/>
</dbReference>
<sequence length="138" mass="15071">MRQAPTPRPRERFPVDGAFSGFSVDDIDAAHEFYGTTLGLEVEANPMGFLDIRLPRGGWILVYSKPNHEPASFTILNFPVADVYAVVDNLIARGVQTKIYSDAEFPSDERGIVCGGGQSPDIAWFRDPAGNVLAVMQA</sequence>
<keyword evidence="3" id="KW-1185">Reference proteome</keyword>
<dbReference type="CDD" id="cd06587">
    <property type="entry name" value="VOC"/>
    <property type="match status" value="1"/>
</dbReference>
<feature type="domain" description="VOC" evidence="1">
    <location>
        <begin position="14"/>
        <end position="138"/>
    </location>
</feature>
<dbReference type="SUPFAM" id="SSF54593">
    <property type="entry name" value="Glyoxalase/Bleomycin resistance protein/Dihydroxybiphenyl dioxygenase"/>
    <property type="match status" value="1"/>
</dbReference>
<gene>
    <name evidence="2" type="ORF">KEC56_03730</name>
</gene>
<name>A0A9X1LNB1_9MICO</name>
<evidence type="ECO:0000313" key="2">
    <source>
        <dbReference type="EMBL" id="MCC2028640.1"/>
    </source>
</evidence>
<accession>A0A9X1LNB1</accession>
<evidence type="ECO:0000313" key="3">
    <source>
        <dbReference type="Proteomes" id="UP001139289"/>
    </source>
</evidence>
<comment type="caution">
    <text evidence="2">The sequence shown here is derived from an EMBL/GenBank/DDBJ whole genome shotgun (WGS) entry which is preliminary data.</text>
</comment>
<dbReference type="Pfam" id="PF22677">
    <property type="entry name" value="Ble-like_N"/>
    <property type="match status" value="1"/>
</dbReference>
<organism evidence="2 3">
    <name type="scientific">Microbacterium tenebrionis</name>
    <dbReference type="NCBI Taxonomy" id="2830665"/>
    <lineage>
        <taxon>Bacteria</taxon>
        <taxon>Bacillati</taxon>
        <taxon>Actinomycetota</taxon>
        <taxon>Actinomycetes</taxon>
        <taxon>Micrococcales</taxon>
        <taxon>Microbacteriaceae</taxon>
        <taxon>Microbacterium</taxon>
    </lineage>
</organism>
<evidence type="ECO:0000259" key="1">
    <source>
        <dbReference type="PROSITE" id="PS51819"/>
    </source>
</evidence>
<dbReference type="RefSeq" id="WP_227529860.1">
    <property type="nucleotide sequence ID" value="NZ_JAGTTM010000001.1"/>
</dbReference>
<dbReference type="InterPro" id="IPR037523">
    <property type="entry name" value="VOC_core"/>
</dbReference>
<dbReference type="InterPro" id="IPR053863">
    <property type="entry name" value="Glyoxy/Ble-like_N"/>
</dbReference>
<proteinExistence type="predicted"/>
<dbReference type="AlphaFoldDB" id="A0A9X1LNB1"/>
<dbReference type="Gene3D" id="3.10.180.10">
    <property type="entry name" value="2,3-Dihydroxybiphenyl 1,2-Dioxygenase, domain 1"/>
    <property type="match status" value="1"/>
</dbReference>
<protein>
    <submittedName>
        <fullName evidence="2">VOC family protein</fullName>
    </submittedName>
</protein>